<dbReference type="Gene3D" id="2.40.30.170">
    <property type="match status" value="1"/>
</dbReference>
<dbReference type="Gene3D" id="2.40.420.20">
    <property type="match status" value="1"/>
</dbReference>
<reference evidence="7" key="1">
    <citation type="journal article" date="2019" name="Int. J. Syst. Evol. Microbiol.">
        <title>The Global Catalogue of Microorganisms (GCM) 10K type strain sequencing project: providing services to taxonomists for standard genome sequencing and annotation.</title>
        <authorList>
            <consortium name="The Broad Institute Genomics Platform"/>
            <consortium name="The Broad Institute Genome Sequencing Center for Infectious Disease"/>
            <person name="Wu L."/>
            <person name="Ma J."/>
        </authorList>
    </citation>
    <scope>NUCLEOTIDE SEQUENCE [LARGE SCALE GENOMIC DNA]</scope>
    <source>
        <strain evidence="7">KCTC 22558</strain>
    </source>
</reference>
<dbReference type="Proteomes" id="UP000643403">
    <property type="component" value="Unassembled WGS sequence"/>
</dbReference>
<protein>
    <recommendedName>
        <fullName evidence="8">HlyD family secretion protein</fullName>
    </recommendedName>
</protein>
<dbReference type="Pfam" id="PF25917">
    <property type="entry name" value="BSH_RND"/>
    <property type="match status" value="1"/>
</dbReference>
<evidence type="ECO:0000313" key="6">
    <source>
        <dbReference type="EMBL" id="GGZ51958.1"/>
    </source>
</evidence>
<dbReference type="Pfam" id="PF25954">
    <property type="entry name" value="Beta-barrel_RND_2"/>
    <property type="match status" value="1"/>
</dbReference>
<evidence type="ECO:0000256" key="1">
    <source>
        <dbReference type="ARBA" id="ARBA00009477"/>
    </source>
</evidence>
<comment type="similarity">
    <text evidence="1">Belongs to the membrane fusion protein (MFP) (TC 8.A.1) family.</text>
</comment>
<feature type="transmembrane region" description="Helical" evidence="3">
    <location>
        <begin position="16"/>
        <end position="34"/>
    </location>
</feature>
<dbReference type="SUPFAM" id="SSF111369">
    <property type="entry name" value="HlyD-like secretion proteins"/>
    <property type="match status" value="1"/>
</dbReference>
<keyword evidence="3" id="KW-0472">Membrane</keyword>
<evidence type="ECO:0000259" key="4">
    <source>
        <dbReference type="Pfam" id="PF25917"/>
    </source>
</evidence>
<gene>
    <name evidence="6" type="ORF">GCM10008101_01270</name>
</gene>
<keyword evidence="3" id="KW-1133">Transmembrane helix</keyword>
<evidence type="ECO:0008006" key="8">
    <source>
        <dbReference type="Google" id="ProtNLM"/>
    </source>
</evidence>
<dbReference type="PANTHER" id="PTHR30469:SF33">
    <property type="entry name" value="SLR1207 PROTEIN"/>
    <property type="match status" value="1"/>
</dbReference>
<dbReference type="NCBIfam" id="TIGR01730">
    <property type="entry name" value="RND_mfp"/>
    <property type="match status" value="1"/>
</dbReference>
<feature type="compositionally biased region" description="Gly residues" evidence="2">
    <location>
        <begin position="404"/>
        <end position="425"/>
    </location>
</feature>
<dbReference type="PANTHER" id="PTHR30469">
    <property type="entry name" value="MULTIDRUG RESISTANCE PROTEIN MDTA"/>
    <property type="match status" value="1"/>
</dbReference>
<dbReference type="Gene3D" id="2.40.50.100">
    <property type="match status" value="2"/>
</dbReference>
<dbReference type="InterPro" id="IPR058792">
    <property type="entry name" value="Beta-barrel_RND_2"/>
</dbReference>
<proteinExistence type="inferred from homology"/>
<dbReference type="InterPro" id="IPR058625">
    <property type="entry name" value="MdtA-like_BSH"/>
</dbReference>
<organism evidence="6 7">
    <name type="scientific">Cognatilysobacter xinjiangensis</name>
    <dbReference type="NCBI Taxonomy" id="546892"/>
    <lineage>
        <taxon>Bacteria</taxon>
        <taxon>Pseudomonadati</taxon>
        <taxon>Pseudomonadota</taxon>
        <taxon>Gammaproteobacteria</taxon>
        <taxon>Lysobacterales</taxon>
        <taxon>Lysobacteraceae</taxon>
        <taxon>Cognatilysobacter</taxon>
    </lineage>
</organism>
<comment type="caution">
    <text evidence="6">The sequence shown here is derived from an EMBL/GenBank/DDBJ whole genome shotgun (WGS) entry which is preliminary data.</text>
</comment>
<evidence type="ECO:0000256" key="3">
    <source>
        <dbReference type="SAM" id="Phobius"/>
    </source>
</evidence>
<feature type="domain" description="CusB-like beta-barrel" evidence="5">
    <location>
        <begin position="237"/>
        <end position="310"/>
    </location>
</feature>
<name>A0ABQ3BMY1_9GAMM</name>
<keyword evidence="7" id="KW-1185">Reference proteome</keyword>
<evidence type="ECO:0000313" key="7">
    <source>
        <dbReference type="Proteomes" id="UP000643403"/>
    </source>
</evidence>
<sequence length="515" mass="54200">MSRPGSSVPRPARRRGPLLIAAVALIALGGLWYWKSHKAAADDAGGYRTARVEQGDIRVVISSTGQLSAISTVVVGSEVSGRVTDVLVDFNDRVTKGQVLARLDPSTYEAQIAQGNAAIGAAQANSVEAAAALRNAELDYQRKAALGRDKLVAQADVDLARATLERARAALIASRAQIAQQQAGTRTARLNVGRSEIRSPVDGVVLTRTVEPGQTVAASLQAPELFKLAEDLSKMKIELAVDEADIGQVRVGQRATFTVDAFPDRRFNGEVSQVRLSATTTNNVVTYPVVIEVDNQDGKLLPGMTANAEIEVSNRSGVLRVANAALRYKPSDEEAAALQAQAGQPPQGAAGGRMGMADDLQKLATSLDLTAPQREAFDAAIKEMRDRMQARQAQAGAQAQGGNRLFGGGPGGPGGGARGGAGGQNVGAMRQRMAERMAQQFAAFRATLNPAQQQAWDRGLDEMAAARRAPLYVLDAGKPKMVMVRLGASDGSYTEVSGTIKAGDTVITGVERKAK</sequence>
<dbReference type="RefSeq" id="WP_229790611.1">
    <property type="nucleotide sequence ID" value="NZ_BMXY01000001.1"/>
</dbReference>
<keyword evidence="3" id="KW-0812">Transmembrane</keyword>
<feature type="domain" description="Multidrug resistance protein MdtA-like barrel-sandwich hybrid" evidence="4">
    <location>
        <begin position="72"/>
        <end position="222"/>
    </location>
</feature>
<feature type="region of interest" description="Disordered" evidence="2">
    <location>
        <begin position="396"/>
        <end position="425"/>
    </location>
</feature>
<dbReference type="InterPro" id="IPR006143">
    <property type="entry name" value="RND_pump_MFP"/>
</dbReference>
<dbReference type="EMBL" id="BMXY01000001">
    <property type="protein sequence ID" value="GGZ51958.1"/>
    <property type="molecule type" value="Genomic_DNA"/>
</dbReference>
<accession>A0ABQ3BMY1</accession>
<evidence type="ECO:0000256" key="2">
    <source>
        <dbReference type="SAM" id="MobiDB-lite"/>
    </source>
</evidence>
<evidence type="ECO:0000259" key="5">
    <source>
        <dbReference type="Pfam" id="PF25954"/>
    </source>
</evidence>